<evidence type="ECO:0000313" key="2">
    <source>
        <dbReference type="Proteomes" id="UP000203651"/>
    </source>
</evidence>
<protein>
    <submittedName>
        <fullName evidence="1">LEF-2</fullName>
    </submittedName>
</protein>
<dbReference type="RefSeq" id="YP_009345754.1">
    <property type="nucleotide sequence ID" value="NC_033780.2"/>
</dbReference>
<sequence>MNPSSENEAHQMVREGKLLRYSGGAEVDTSRYYLVDVFARDWSSVVDVYTVFVPGGLQFIVHGLNLRRMLRICPADLVPPPVDGRRNRKKRDLCFLNAIDRGKHAVISIYATQLYNKPTGTSADFKALCERSRNNRYMNRVKFTYRVVKSLQCSTCPGNSCVYDALKLFYDNDIKCEREVDYVVAKDNGGDS</sequence>
<dbReference type="GeneID" id="39105867"/>
<keyword evidence="2" id="KW-1185">Reference proteome</keyword>
<evidence type="ECO:0000313" key="1">
    <source>
        <dbReference type="EMBL" id="AQQ80303.1"/>
    </source>
</evidence>
<name>A0A1S5YDX1_9BBAC</name>
<dbReference type="Proteomes" id="UP000203651">
    <property type="component" value="Segment"/>
</dbReference>
<dbReference type="Pfam" id="PF03041">
    <property type="entry name" value="Baculo_LEF-2"/>
    <property type="match status" value="1"/>
</dbReference>
<dbReference type="EMBL" id="KX855660">
    <property type="protein sequence ID" value="AQQ80303.1"/>
    <property type="molecule type" value="Genomic_DNA"/>
</dbReference>
<dbReference type="InterPro" id="IPR004283">
    <property type="entry name" value="Lef-2"/>
</dbReference>
<reference evidence="1 2" key="1">
    <citation type="journal article" date="2017" name="PLoS ONE">
        <title>The Complete Genome Sequence of a Second Distinct Betabaculovirus from the True Armyworm, Mythimna unipuncta.</title>
        <authorList>
            <person name="Harrison R.L."/>
            <person name="Rowley D.L."/>
            <person name="Mowery J."/>
            <person name="Bauchan G.R."/>
            <person name="Theilmann D.A."/>
            <person name="Rohrmann G.F."/>
            <person name="Erlandson M.A."/>
        </authorList>
    </citation>
    <scope>NUCLEOTIDE SEQUENCE [LARGE SCALE GENOMIC DNA]</scope>
    <source>
        <strain evidence="1">MyunGV#8</strain>
    </source>
</reference>
<dbReference type="KEGG" id="vg:39105867"/>
<organism evidence="1 2">
    <name type="scientific">Betabaculovirus altermyunipunctae</name>
    <dbReference type="NCBI Taxonomy" id="3051996"/>
    <lineage>
        <taxon>Viruses</taxon>
        <taxon>Viruses incertae sedis</taxon>
        <taxon>Naldaviricetes</taxon>
        <taxon>Lefavirales</taxon>
        <taxon>Baculoviridae</taxon>
        <taxon>Betabaculovirus</taxon>
    </lineage>
</organism>
<accession>A0A1S5YDX1</accession>
<proteinExistence type="predicted"/>
<dbReference type="GO" id="GO:0019083">
    <property type="term" value="P:viral transcription"/>
    <property type="evidence" value="ECO:0007669"/>
    <property type="project" value="InterPro"/>
</dbReference>